<proteinExistence type="predicted"/>
<feature type="domain" description="Peptidase S9 prolyl oligopeptidase catalytic" evidence="2">
    <location>
        <begin position="48"/>
        <end position="236"/>
    </location>
</feature>
<dbReference type="GO" id="GO:0008236">
    <property type="term" value="F:serine-type peptidase activity"/>
    <property type="evidence" value="ECO:0007669"/>
    <property type="project" value="InterPro"/>
</dbReference>
<dbReference type="AlphaFoldDB" id="A0A0A4A964"/>
<dbReference type="SUPFAM" id="SSF53474">
    <property type="entry name" value="alpha/beta-Hydrolases"/>
    <property type="match status" value="1"/>
</dbReference>
<keyword evidence="1" id="KW-0378">Hydrolase</keyword>
<comment type="caution">
    <text evidence="3">The sequence shown here is derived from an EMBL/GenBank/DDBJ whole genome shotgun (WGS) entry which is preliminary data.</text>
</comment>
<dbReference type="RefSeq" id="WP_034891405.1">
    <property type="nucleotide sequence ID" value="NZ_JRUQ01000028.1"/>
</dbReference>
<evidence type="ECO:0000313" key="4">
    <source>
        <dbReference type="Proteomes" id="UP000030351"/>
    </source>
</evidence>
<dbReference type="InterPro" id="IPR029058">
    <property type="entry name" value="AB_hydrolase_fold"/>
</dbReference>
<keyword evidence="4" id="KW-1185">Reference proteome</keyword>
<name>A0A0A4A964_9GAMM</name>
<accession>A0A0A4A964</accession>
<dbReference type="PANTHER" id="PTHR22946">
    <property type="entry name" value="DIENELACTONE HYDROLASE DOMAIN-CONTAINING PROTEIN-RELATED"/>
    <property type="match status" value="1"/>
</dbReference>
<evidence type="ECO:0000313" key="3">
    <source>
        <dbReference type="EMBL" id="KGT94368.1"/>
    </source>
</evidence>
<evidence type="ECO:0000256" key="1">
    <source>
        <dbReference type="ARBA" id="ARBA00022801"/>
    </source>
</evidence>
<reference evidence="3 4" key="1">
    <citation type="submission" date="2014-10" db="EMBL/GenBank/DDBJ databases">
        <title>Genome sequence of Erwinia typographi M043b.</title>
        <authorList>
            <person name="Chan K.-G."/>
            <person name="Tan W.-S."/>
        </authorList>
    </citation>
    <scope>NUCLEOTIDE SEQUENCE [LARGE SCALE GENOMIC DNA]</scope>
    <source>
        <strain evidence="3 4">M043b</strain>
    </source>
</reference>
<dbReference type="InterPro" id="IPR050261">
    <property type="entry name" value="FrsA_esterase"/>
</dbReference>
<dbReference type="GO" id="GO:0052689">
    <property type="term" value="F:carboxylic ester hydrolase activity"/>
    <property type="evidence" value="ECO:0007669"/>
    <property type="project" value="UniProtKB-ARBA"/>
</dbReference>
<dbReference type="GO" id="GO:0006508">
    <property type="term" value="P:proteolysis"/>
    <property type="evidence" value="ECO:0007669"/>
    <property type="project" value="InterPro"/>
</dbReference>
<dbReference type="PANTHER" id="PTHR22946:SF9">
    <property type="entry name" value="POLYKETIDE TRANSFERASE AF380"/>
    <property type="match status" value="1"/>
</dbReference>
<dbReference type="Pfam" id="PF00326">
    <property type="entry name" value="Peptidase_S9"/>
    <property type="match status" value="1"/>
</dbReference>
<evidence type="ECO:0000259" key="2">
    <source>
        <dbReference type="Pfam" id="PF00326"/>
    </source>
</evidence>
<dbReference type="InterPro" id="IPR001375">
    <property type="entry name" value="Peptidase_S9_cat"/>
</dbReference>
<sequence>MIEIATENFAGIECLHATPAGKRHTALPTILFWHGFTSSKEVYAWFAVALAQAGFRVVMPDADMHGSRYNGDSELRLTSFWEILRSNIDEVPLLEAALNEQRLITEGRFAVAGASMGGMTALGAMARYSHLSCVACLMGSGYFMSLARTLFPPLAAATPEQKKTLDGRLAPLAEYDVSQQLEKLGDRPLLVWHGDADEVVPAAESARLEKALREAKLDANLTYITERGIGHRITPPALTATAAFFTHHL</sequence>
<dbReference type="STRING" id="371042.NG99_09450"/>
<protein>
    <submittedName>
        <fullName evidence="3">Esterase</fullName>
    </submittedName>
</protein>
<dbReference type="Gene3D" id="3.40.50.1820">
    <property type="entry name" value="alpha/beta hydrolase"/>
    <property type="match status" value="1"/>
</dbReference>
<gene>
    <name evidence="3" type="ORF">NG99_09450</name>
</gene>
<dbReference type="NCBIfam" id="NF007857">
    <property type="entry name" value="PRK10566.1"/>
    <property type="match status" value="1"/>
</dbReference>
<dbReference type="EMBL" id="JRUQ01000028">
    <property type="protein sequence ID" value="KGT94368.1"/>
    <property type="molecule type" value="Genomic_DNA"/>
</dbReference>
<dbReference type="OrthoDB" id="31158at2"/>
<dbReference type="Proteomes" id="UP000030351">
    <property type="component" value="Unassembled WGS sequence"/>
</dbReference>
<dbReference type="eggNOG" id="COG1073">
    <property type="taxonomic scope" value="Bacteria"/>
</dbReference>
<organism evidence="3 4">
    <name type="scientific">Erwinia typographi</name>
    <dbReference type="NCBI Taxonomy" id="371042"/>
    <lineage>
        <taxon>Bacteria</taxon>
        <taxon>Pseudomonadati</taxon>
        <taxon>Pseudomonadota</taxon>
        <taxon>Gammaproteobacteria</taxon>
        <taxon>Enterobacterales</taxon>
        <taxon>Erwiniaceae</taxon>
        <taxon>Erwinia</taxon>
    </lineage>
</organism>